<name>A0A7Z7FMT1_9BURK</name>
<accession>A0A7Z7FMT1</accession>
<dbReference type="Proteomes" id="UP000198900">
    <property type="component" value="Unassembled WGS sequence"/>
</dbReference>
<protein>
    <submittedName>
        <fullName evidence="1">Uncharacterized protein</fullName>
    </submittedName>
</protein>
<gene>
    <name evidence="1" type="ORF">SAMN04487926_14261</name>
</gene>
<sequence length="41" mass="4417">MSGRPKAGLVFSESEREQLNALTLCCKTARALALRARIALA</sequence>
<comment type="caution">
    <text evidence="1">The sequence shown here is derived from an EMBL/GenBank/DDBJ whole genome shotgun (WGS) entry which is preliminary data.</text>
</comment>
<keyword evidence="2" id="KW-1185">Reference proteome</keyword>
<dbReference type="EMBL" id="FNDI01000042">
    <property type="protein sequence ID" value="SDJ31602.1"/>
    <property type="molecule type" value="Genomic_DNA"/>
</dbReference>
<evidence type="ECO:0000313" key="1">
    <source>
        <dbReference type="EMBL" id="SDJ31602.1"/>
    </source>
</evidence>
<dbReference type="AlphaFoldDB" id="A0A7Z7FMT1"/>
<reference evidence="1" key="1">
    <citation type="submission" date="2016-10" db="EMBL/GenBank/DDBJ databases">
        <authorList>
            <person name="Varghese N."/>
            <person name="Submissions S."/>
        </authorList>
    </citation>
    <scope>NUCLEOTIDE SEQUENCE [LARGE SCALE GENOMIC DNA]</scope>
    <source>
        <strain evidence="1">YR281</strain>
    </source>
</reference>
<proteinExistence type="predicted"/>
<evidence type="ECO:0000313" key="2">
    <source>
        <dbReference type="Proteomes" id="UP000198900"/>
    </source>
</evidence>
<organism evidence="1 2">
    <name type="scientific">Paraburkholderia steynii</name>
    <dbReference type="NCBI Taxonomy" id="1245441"/>
    <lineage>
        <taxon>Bacteria</taxon>
        <taxon>Pseudomonadati</taxon>
        <taxon>Pseudomonadota</taxon>
        <taxon>Betaproteobacteria</taxon>
        <taxon>Burkholderiales</taxon>
        <taxon>Burkholderiaceae</taxon>
        <taxon>Paraburkholderia</taxon>
    </lineage>
</organism>